<dbReference type="SUPFAM" id="SSF47384">
    <property type="entry name" value="Homodimeric domain of signal transducing histidine kinase"/>
    <property type="match status" value="1"/>
</dbReference>
<dbReference type="InterPro" id="IPR050351">
    <property type="entry name" value="BphY/WalK/GraS-like"/>
</dbReference>
<feature type="transmembrane region" description="Helical" evidence="7">
    <location>
        <begin position="138"/>
        <end position="161"/>
    </location>
</feature>
<dbReference type="SMART" id="SM00091">
    <property type="entry name" value="PAS"/>
    <property type="match status" value="1"/>
</dbReference>
<dbReference type="Gene3D" id="3.30.450.20">
    <property type="entry name" value="PAS domain"/>
    <property type="match status" value="1"/>
</dbReference>
<evidence type="ECO:0000256" key="1">
    <source>
        <dbReference type="ARBA" id="ARBA00000085"/>
    </source>
</evidence>
<comment type="catalytic activity">
    <reaction evidence="1">
        <text>ATP + protein L-histidine = ADP + protein N-phospho-L-histidine.</text>
        <dbReference type="EC" id="2.7.13.3"/>
    </reaction>
</comment>
<feature type="transmembrane region" description="Helical" evidence="7">
    <location>
        <begin position="250"/>
        <end position="269"/>
    </location>
</feature>
<dbReference type="SUPFAM" id="SSF55785">
    <property type="entry name" value="PYP-like sensor domain (PAS domain)"/>
    <property type="match status" value="1"/>
</dbReference>
<dbReference type="InterPro" id="IPR036097">
    <property type="entry name" value="HisK_dim/P_sf"/>
</dbReference>
<name>A0ABU3YPP1_9HYPH</name>
<keyword evidence="6 7" id="KW-0472">Membrane</keyword>
<dbReference type="Pfam" id="PF00989">
    <property type="entry name" value="PAS"/>
    <property type="match status" value="1"/>
</dbReference>
<comment type="caution">
    <text evidence="10">The sequence shown here is derived from an EMBL/GenBank/DDBJ whole genome shotgun (WGS) entry which is preliminary data.</text>
</comment>
<feature type="transmembrane region" description="Helical" evidence="7">
    <location>
        <begin position="329"/>
        <end position="346"/>
    </location>
</feature>
<sequence length="768" mass="85792">MNLAVLRHHHIAVPLKFDIPHRRSFRKKRGTALPCLLSIPRFRKRWPRKPKEDTGVQDQGNVDLQDQSGQHYRAFAIAVGCLTLLLGATALTGWLLQAEIVISLFPGFPSMAFNTALCFVLSGAGLVASTLAARRFRIMAAITMGLAAAIAAARLVEIVTIGRSFHNVDVLISRFLVSPDFLAEIGGGMGPNTALVFLIANLSLLLSLQVEKSRSQVVQELTSYVVITLGMIALASYVTDAEQGYRWGPYAAMALHTAVGMVIFGSGLLARSWWMQPANRARIPLWIPAAVCFTGLLVDLYTPLGVANGILYVPLVLTALWFGNRNAPLFFAFACTVLLMLGFFAVKHNEAAFWQEIANRAITAATLWLIAILVFYSMRNNYNLETERVRFGALVRGTPDAVVVIDERGTIRNFNPAAEAMFGYSPQETIGKNIKMLMPEPYHSEHDGYLAHYRQTGEERIIGTTRMVSGRRKNGIVFPIDLSISAVVTGHTRTFVGIVRDISERVRQEERMKTTLSQLEAYTAELERSNHDLDEFAYIASHDLKEPLRGLHNHSRFLLEDYEDKLDADGVRRLNRLVRLSQRMEKLVNELLYFSRLGRQQLAVKRTDIGLIVKDVVATMELLLEERHAKVIIDGRLPEVVCDATRLTEVFRNLITNAIKYNDKPAPLVSIGYLDRFVGKDGTVARNVFFVKDNGKGIPQEFHEDIFRIFKRLEKSQDSDDGTGAGLTFVRKIIARHNGDIWLESEVGTGTTFYFTLGKKREGQNAAA</sequence>
<dbReference type="Proteomes" id="UP001187203">
    <property type="component" value="Unassembled WGS sequence"/>
</dbReference>
<evidence type="ECO:0000259" key="9">
    <source>
        <dbReference type="PROSITE" id="PS50112"/>
    </source>
</evidence>
<dbReference type="InterPro" id="IPR004358">
    <property type="entry name" value="Sig_transdc_His_kin-like_C"/>
</dbReference>
<dbReference type="PROSITE" id="PS50109">
    <property type="entry name" value="HIS_KIN"/>
    <property type="match status" value="1"/>
</dbReference>
<keyword evidence="7" id="KW-0812">Transmembrane</keyword>
<dbReference type="EMBL" id="JAWJWI010000009">
    <property type="protein sequence ID" value="MDV4187602.1"/>
    <property type="molecule type" value="Genomic_DNA"/>
</dbReference>
<feature type="transmembrane region" description="Helical" evidence="7">
    <location>
        <begin position="217"/>
        <end position="238"/>
    </location>
</feature>
<evidence type="ECO:0000256" key="7">
    <source>
        <dbReference type="SAM" id="Phobius"/>
    </source>
</evidence>
<evidence type="ECO:0000256" key="6">
    <source>
        <dbReference type="ARBA" id="ARBA00023136"/>
    </source>
</evidence>
<keyword evidence="7" id="KW-1133">Transmembrane helix</keyword>
<evidence type="ECO:0000313" key="11">
    <source>
        <dbReference type="Proteomes" id="UP001187203"/>
    </source>
</evidence>
<dbReference type="InterPro" id="IPR036890">
    <property type="entry name" value="HATPase_C_sf"/>
</dbReference>
<dbReference type="EC" id="2.7.13.3" evidence="2"/>
<feature type="transmembrane region" description="Helical" evidence="7">
    <location>
        <begin position="181"/>
        <end position="205"/>
    </location>
</feature>
<organism evidence="10 11">
    <name type="scientific">Rhizobium brockwellii</name>
    <dbReference type="NCBI Taxonomy" id="3019932"/>
    <lineage>
        <taxon>Bacteria</taxon>
        <taxon>Pseudomonadati</taxon>
        <taxon>Pseudomonadota</taxon>
        <taxon>Alphaproteobacteria</taxon>
        <taxon>Hyphomicrobiales</taxon>
        <taxon>Rhizobiaceae</taxon>
        <taxon>Rhizobium/Agrobacterium group</taxon>
        <taxon>Rhizobium</taxon>
    </lineage>
</organism>
<proteinExistence type="predicted"/>
<dbReference type="InterPro" id="IPR013767">
    <property type="entry name" value="PAS_fold"/>
</dbReference>
<dbReference type="PANTHER" id="PTHR42878:SF15">
    <property type="entry name" value="BACTERIOPHYTOCHROME"/>
    <property type="match status" value="1"/>
</dbReference>
<evidence type="ECO:0000256" key="3">
    <source>
        <dbReference type="ARBA" id="ARBA00022553"/>
    </source>
</evidence>
<evidence type="ECO:0000256" key="4">
    <source>
        <dbReference type="ARBA" id="ARBA00022679"/>
    </source>
</evidence>
<keyword evidence="5" id="KW-0418">Kinase</keyword>
<dbReference type="NCBIfam" id="TIGR00229">
    <property type="entry name" value="sensory_box"/>
    <property type="match status" value="1"/>
</dbReference>
<dbReference type="SMART" id="SM00388">
    <property type="entry name" value="HisKA"/>
    <property type="match status" value="1"/>
</dbReference>
<dbReference type="InterPro" id="IPR003661">
    <property type="entry name" value="HisK_dim/P_dom"/>
</dbReference>
<feature type="domain" description="Histidine kinase" evidence="8">
    <location>
        <begin position="539"/>
        <end position="761"/>
    </location>
</feature>
<reference evidence="11" key="1">
    <citation type="journal article" date="2023" name="Int. J. Mol. Sci.">
        <title>Genomic and Metabolic Characterization of Plant Growth-Promoting Rhizobacteria Isolated from Nodules of Clovers Grown in Non-Farmed Soil.</title>
        <authorList>
            <person name="Wojcik M."/>
            <person name="Koper P."/>
            <person name="Zebracki K."/>
            <person name="Marczak M."/>
            <person name="Mazur A."/>
        </authorList>
    </citation>
    <scope>NUCLEOTIDE SEQUENCE [LARGE SCALE GENOMIC DNA]</scope>
    <source>
        <strain evidence="11">KB12</strain>
    </source>
</reference>
<keyword evidence="4" id="KW-0808">Transferase</keyword>
<feature type="transmembrane region" description="Helical" evidence="7">
    <location>
        <begin position="281"/>
        <end position="298"/>
    </location>
</feature>
<dbReference type="InterPro" id="IPR001610">
    <property type="entry name" value="PAC"/>
</dbReference>
<feature type="transmembrane region" description="Helical" evidence="7">
    <location>
        <begin position="108"/>
        <end position="131"/>
    </location>
</feature>
<feature type="transmembrane region" description="Helical" evidence="7">
    <location>
        <begin position="304"/>
        <end position="322"/>
    </location>
</feature>
<dbReference type="SMART" id="SM00086">
    <property type="entry name" value="PAC"/>
    <property type="match status" value="1"/>
</dbReference>
<dbReference type="Pfam" id="PF00512">
    <property type="entry name" value="HisKA"/>
    <property type="match status" value="1"/>
</dbReference>
<gene>
    <name evidence="10" type="ORF">R1523_19110</name>
</gene>
<feature type="transmembrane region" description="Helical" evidence="7">
    <location>
        <begin position="74"/>
        <end position="96"/>
    </location>
</feature>
<dbReference type="PRINTS" id="PR00344">
    <property type="entry name" value="BCTRLSENSOR"/>
</dbReference>
<feature type="transmembrane region" description="Helical" evidence="7">
    <location>
        <begin position="358"/>
        <end position="378"/>
    </location>
</feature>
<protein>
    <recommendedName>
        <fullName evidence="2">histidine kinase</fullName>
        <ecNumber evidence="2">2.7.13.3</ecNumber>
    </recommendedName>
</protein>
<feature type="domain" description="PAS" evidence="9">
    <location>
        <begin position="387"/>
        <end position="440"/>
    </location>
</feature>
<dbReference type="Pfam" id="PF02518">
    <property type="entry name" value="HATPase_c"/>
    <property type="match status" value="1"/>
</dbReference>
<dbReference type="InterPro" id="IPR003594">
    <property type="entry name" value="HATPase_dom"/>
</dbReference>
<accession>A0ABU3YPP1</accession>
<dbReference type="PANTHER" id="PTHR42878">
    <property type="entry name" value="TWO-COMPONENT HISTIDINE KINASE"/>
    <property type="match status" value="1"/>
</dbReference>
<evidence type="ECO:0000313" key="10">
    <source>
        <dbReference type="EMBL" id="MDV4187602.1"/>
    </source>
</evidence>
<dbReference type="Gene3D" id="3.30.565.10">
    <property type="entry name" value="Histidine kinase-like ATPase, C-terminal domain"/>
    <property type="match status" value="1"/>
</dbReference>
<dbReference type="CDD" id="cd00130">
    <property type="entry name" value="PAS"/>
    <property type="match status" value="1"/>
</dbReference>
<dbReference type="InterPro" id="IPR000014">
    <property type="entry name" value="PAS"/>
</dbReference>
<dbReference type="Gene3D" id="1.10.287.130">
    <property type="match status" value="1"/>
</dbReference>
<dbReference type="CDD" id="cd00082">
    <property type="entry name" value="HisKA"/>
    <property type="match status" value="1"/>
</dbReference>
<dbReference type="PROSITE" id="PS50112">
    <property type="entry name" value="PAS"/>
    <property type="match status" value="1"/>
</dbReference>
<keyword evidence="11" id="KW-1185">Reference proteome</keyword>
<dbReference type="InterPro" id="IPR005467">
    <property type="entry name" value="His_kinase_dom"/>
</dbReference>
<dbReference type="SUPFAM" id="SSF55874">
    <property type="entry name" value="ATPase domain of HSP90 chaperone/DNA topoisomerase II/histidine kinase"/>
    <property type="match status" value="1"/>
</dbReference>
<evidence type="ECO:0000256" key="5">
    <source>
        <dbReference type="ARBA" id="ARBA00022777"/>
    </source>
</evidence>
<evidence type="ECO:0000256" key="2">
    <source>
        <dbReference type="ARBA" id="ARBA00012438"/>
    </source>
</evidence>
<keyword evidence="3" id="KW-0597">Phosphoprotein</keyword>
<dbReference type="RefSeq" id="WP_317276536.1">
    <property type="nucleotide sequence ID" value="NZ_JAWJWH010000010.1"/>
</dbReference>
<dbReference type="SMART" id="SM00387">
    <property type="entry name" value="HATPase_c"/>
    <property type="match status" value="1"/>
</dbReference>
<evidence type="ECO:0000259" key="8">
    <source>
        <dbReference type="PROSITE" id="PS50109"/>
    </source>
</evidence>
<dbReference type="InterPro" id="IPR035965">
    <property type="entry name" value="PAS-like_dom_sf"/>
</dbReference>